<dbReference type="EMBL" id="PKUQ01000055">
    <property type="protein sequence ID" value="PLW74950.1"/>
    <property type="molecule type" value="Genomic_DNA"/>
</dbReference>
<dbReference type="PROSITE" id="PS51257">
    <property type="entry name" value="PROKAR_LIPOPROTEIN"/>
    <property type="match status" value="1"/>
</dbReference>
<sequence>MIMRWENCLLKSLDWLCKFSLFGSILAILILLGGCSHVPIMSMVKLSQLDPMQSDPAHMRVAMRSPDWLRIAHKGAVLHLGTDLPNKPKENLDETFQLIESPDLPLPAELANEVAISQHMALLRIAPQDLPRLYETKNKIRHLKKVYGDSHSYLSVNVKGCRLHSTTSPTQSRPLVTIYLKISPKEPFIPLVRNVDLAQQTSGKSLTDLPACADQTSGVR</sequence>
<proteinExistence type="predicted"/>
<feature type="transmembrane region" description="Helical" evidence="1">
    <location>
        <begin position="20"/>
        <end position="44"/>
    </location>
</feature>
<dbReference type="AlphaFoldDB" id="A0A2N5XKJ3"/>
<keyword evidence="1" id="KW-0472">Membrane</keyword>
<accession>A0A2N5XKJ3</accession>
<evidence type="ECO:0000313" key="3">
    <source>
        <dbReference type="Proteomes" id="UP000234881"/>
    </source>
</evidence>
<comment type="caution">
    <text evidence="2">The sequence shown here is derived from an EMBL/GenBank/DDBJ whole genome shotgun (WGS) entry which is preliminary data.</text>
</comment>
<keyword evidence="3" id="KW-1185">Reference proteome</keyword>
<dbReference type="Proteomes" id="UP000234881">
    <property type="component" value="Unassembled WGS sequence"/>
</dbReference>
<keyword evidence="1" id="KW-0812">Transmembrane</keyword>
<evidence type="ECO:0000256" key="1">
    <source>
        <dbReference type="SAM" id="Phobius"/>
    </source>
</evidence>
<evidence type="ECO:0000313" key="2">
    <source>
        <dbReference type="EMBL" id="PLW74950.1"/>
    </source>
</evidence>
<organism evidence="2 3">
    <name type="scientific">Cohaesibacter celericrescens</name>
    <dbReference type="NCBI Taxonomy" id="2067669"/>
    <lineage>
        <taxon>Bacteria</taxon>
        <taxon>Pseudomonadati</taxon>
        <taxon>Pseudomonadota</taxon>
        <taxon>Alphaproteobacteria</taxon>
        <taxon>Hyphomicrobiales</taxon>
        <taxon>Cohaesibacteraceae</taxon>
    </lineage>
</organism>
<keyword evidence="1" id="KW-1133">Transmembrane helix</keyword>
<reference evidence="2 3" key="1">
    <citation type="submission" date="2018-01" db="EMBL/GenBank/DDBJ databases">
        <title>The draft genome sequence of Cohaesibacter sp. H1304.</title>
        <authorList>
            <person name="Wang N.-N."/>
            <person name="Du Z.-J."/>
        </authorList>
    </citation>
    <scope>NUCLEOTIDE SEQUENCE [LARGE SCALE GENOMIC DNA]</scope>
    <source>
        <strain evidence="2 3">H1304</strain>
    </source>
</reference>
<name>A0A2N5XKJ3_9HYPH</name>
<gene>
    <name evidence="2" type="ORF">C0081_21850</name>
</gene>
<protein>
    <submittedName>
        <fullName evidence="2">Uncharacterized protein</fullName>
    </submittedName>
</protein>